<organism evidence="2">
    <name type="scientific">uncultured virus</name>
    <dbReference type="NCBI Taxonomy" id="340016"/>
    <lineage>
        <taxon>Viruses</taxon>
        <taxon>environmental samples</taxon>
    </lineage>
</organism>
<accession>A0A221S426</accession>
<dbReference type="SMART" id="SM00883">
    <property type="entry name" value="Cpn10"/>
    <property type="match status" value="1"/>
</dbReference>
<dbReference type="CDD" id="cd00320">
    <property type="entry name" value="cpn10"/>
    <property type="match status" value="1"/>
</dbReference>
<dbReference type="InterPro" id="IPR011032">
    <property type="entry name" value="GroES-like_sf"/>
</dbReference>
<evidence type="ECO:0000313" key="2">
    <source>
        <dbReference type="EMBL" id="ASN63698.1"/>
    </source>
</evidence>
<reference evidence="2" key="1">
    <citation type="submission" date="2016-03" db="EMBL/GenBank/DDBJ databases">
        <title>Novel chaperonins are prevalent in the virioplankton and link to viral biology and ecology.</title>
        <authorList>
            <person name="Marine R.L."/>
            <person name="Nasko D.J."/>
            <person name="Polson S.W."/>
            <person name="Wommack K.E."/>
        </authorList>
    </citation>
    <scope>NUCLEOTIDE SEQUENCE</scope>
</reference>
<dbReference type="InterPro" id="IPR037124">
    <property type="entry name" value="Chaperonin_GroES_sf"/>
</dbReference>
<sequence length="135" mass="15008">MRAASSALKNDEWITEENVKDPSPLPEIPGYHILVRPVSVKQATKGGIILPDSTKSDMAYLTTVGRVLKIGNLAYQDSKFDGKPWCKEGDYVCYGKHTGDKFLYKGVQLLLLFDDAIKMVVKDAKDLDPTFNLSN</sequence>
<dbReference type="Gene3D" id="2.30.33.40">
    <property type="entry name" value="GroES chaperonin"/>
    <property type="match status" value="1"/>
</dbReference>
<name>A0A221S426_9VIRU</name>
<gene>
    <name evidence="2" type="primary">groES</name>
</gene>
<keyword evidence="1" id="KW-0143">Chaperone</keyword>
<dbReference type="GO" id="GO:0005524">
    <property type="term" value="F:ATP binding"/>
    <property type="evidence" value="ECO:0007669"/>
    <property type="project" value="InterPro"/>
</dbReference>
<dbReference type="EMBL" id="KU971104">
    <property type="protein sequence ID" value="ASN63698.1"/>
    <property type="molecule type" value="Genomic_DNA"/>
</dbReference>
<protein>
    <submittedName>
        <fullName evidence="2">Co-chaperonin GroES</fullName>
    </submittedName>
</protein>
<dbReference type="Pfam" id="PF00166">
    <property type="entry name" value="Cpn10"/>
    <property type="match status" value="1"/>
</dbReference>
<dbReference type="SUPFAM" id="SSF50129">
    <property type="entry name" value="GroES-like"/>
    <property type="match status" value="1"/>
</dbReference>
<dbReference type="GO" id="GO:0044183">
    <property type="term" value="F:protein folding chaperone"/>
    <property type="evidence" value="ECO:0007669"/>
    <property type="project" value="InterPro"/>
</dbReference>
<proteinExistence type="predicted"/>
<dbReference type="InterPro" id="IPR020818">
    <property type="entry name" value="Chaperonin_GroES"/>
</dbReference>
<evidence type="ECO:0000256" key="1">
    <source>
        <dbReference type="ARBA" id="ARBA00023186"/>
    </source>
</evidence>